<comment type="caution">
    <text evidence="2">The sequence shown here is derived from an EMBL/GenBank/DDBJ whole genome shotgun (WGS) entry which is preliminary data.</text>
</comment>
<sequence length="305" mass="32679">MSLFGQLKVSKRSGNTPHAGTAAPRRTEVLVPDVGPAMVDGQPLSVEGHQTAQDAVLDHLHRHAAALGGTVEARVVDNAAQVVLELSVAPDGSSRIISARPSPAPDRSSRPPVRQAAAGEARPAPLPRRPVQRRRAPERRGTADAPLPEVLAPQIGEINRLIEAGLLHEAREKCSALREQLTSEEGDSHPHALEARSLEAYASYLTGDHQSAIMLALGVARVRCSQQDPKAADEVARAVAIWQQLPDSQAIAVRGMELQNMWTRLAETGALSSEHARLAAYVDQRLRSLRERSYALGGALSPFTG</sequence>
<keyword evidence="3" id="KW-1185">Reference proteome</keyword>
<dbReference type="RefSeq" id="WP_168131371.1">
    <property type="nucleotide sequence ID" value="NZ_BMVZ01000009.1"/>
</dbReference>
<dbReference type="Proteomes" id="UP000635996">
    <property type="component" value="Unassembled WGS sequence"/>
</dbReference>
<accession>A0ABX0YPQ6</accession>
<proteinExistence type="predicted"/>
<evidence type="ECO:0000256" key="1">
    <source>
        <dbReference type="SAM" id="MobiDB-lite"/>
    </source>
</evidence>
<feature type="region of interest" description="Disordered" evidence="1">
    <location>
        <begin position="1"/>
        <end position="24"/>
    </location>
</feature>
<evidence type="ECO:0000313" key="2">
    <source>
        <dbReference type="EMBL" id="NJP14537.1"/>
    </source>
</evidence>
<feature type="region of interest" description="Disordered" evidence="1">
    <location>
        <begin position="93"/>
        <end position="147"/>
    </location>
</feature>
<gene>
    <name evidence="2" type="ORF">HCJ95_09570</name>
</gene>
<name>A0ABX0YPQ6_STRTL</name>
<dbReference type="EMBL" id="JAATEL010000008">
    <property type="protein sequence ID" value="NJP14537.1"/>
    <property type="molecule type" value="Genomic_DNA"/>
</dbReference>
<feature type="compositionally biased region" description="Low complexity" evidence="1">
    <location>
        <begin position="110"/>
        <end position="123"/>
    </location>
</feature>
<evidence type="ECO:0000313" key="3">
    <source>
        <dbReference type="Proteomes" id="UP000635996"/>
    </source>
</evidence>
<protein>
    <submittedName>
        <fullName evidence="2">Uncharacterized protein</fullName>
    </submittedName>
</protein>
<reference evidence="2 3" key="1">
    <citation type="submission" date="2020-03" db="EMBL/GenBank/DDBJ databases">
        <title>WGS of actinomycetes isolated from Thailand.</title>
        <authorList>
            <person name="Thawai C."/>
        </authorList>
    </citation>
    <scope>NUCLEOTIDE SEQUENCE [LARGE SCALE GENOMIC DNA]</scope>
    <source>
        <strain evidence="2 3">NBRC 13905</strain>
    </source>
</reference>
<organism evidence="2 3">
    <name type="scientific">Streptomyces thermoviolaceus subsp. thermoviolaceus</name>
    <dbReference type="NCBI Taxonomy" id="66860"/>
    <lineage>
        <taxon>Bacteria</taxon>
        <taxon>Bacillati</taxon>
        <taxon>Actinomycetota</taxon>
        <taxon>Actinomycetes</taxon>
        <taxon>Kitasatosporales</taxon>
        <taxon>Streptomycetaceae</taxon>
        <taxon>Streptomyces</taxon>
    </lineage>
</organism>